<dbReference type="AlphaFoldDB" id="A0A1G7D0Q3"/>
<dbReference type="RefSeq" id="WP_090111050.1">
    <property type="nucleotide sequence ID" value="NZ_FNAT01000002.1"/>
</dbReference>
<dbReference type="Gene3D" id="1.10.8.60">
    <property type="match status" value="1"/>
</dbReference>
<protein>
    <submittedName>
        <fullName evidence="1">DnaA protein</fullName>
    </submittedName>
</protein>
<evidence type="ECO:0000313" key="2">
    <source>
        <dbReference type="Proteomes" id="UP000198922"/>
    </source>
</evidence>
<dbReference type="STRING" id="521013.SAMN04488567_1728"/>
<sequence>MAWQLSLDLPLAVALGPGDYILSDANRAAHAMVMAEQGWPERKLALIGAPGSGKSHLARLWQAESEAMVLQARALGPALPPPAPGAAIVVEDVDRLPREAEETLFHLHNRLAASGGRLLLTADRPPARLDIRLPDLASRLQATAVVRIEDPDDRLLAAVLAKHFADRQLVPAADVIPYLAARIERSFAAAAWAVERLDRMALAEGRPVTRALARRMLGGRARLDNRPGGTR</sequence>
<dbReference type="GO" id="GO:0003688">
    <property type="term" value="F:DNA replication origin binding"/>
    <property type="evidence" value="ECO:0007669"/>
    <property type="project" value="TreeGrafter"/>
</dbReference>
<dbReference type="Gene3D" id="3.40.50.300">
    <property type="entry name" value="P-loop containing nucleotide triphosphate hydrolases"/>
    <property type="match status" value="1"/>
</dbReference>
<reference evidence="2" key="1">
    <citation type="submission" date="2016-10" db="EMBL/GenBank/DDBJ databases">
        <authorList>
            <person name="Varghese N."/>
            <person name="Submissions S."/>
        </authorList>
    </citation>
    <scope>NUCLEOTIDE SEQUENCE [LARGE SCALE GENOMIC DNA]</scope>
    <source>
        <strain evidence="2">DSM 21424</strain>
    </source>
</reference>
<proteinExistence type="predicted"/>
<gene>
    <name evidence="1" type="ORF">SAMN04488567_1728</name>
</gene>
<dbReference type="Proteomes" id="UP000198922">
    <property type="component" value="Unassembled WGS sequence"/>
</dbReference>
<keyword evidence="2" id="KW-1185">Reference proteome</keyword>
<dbReference type="PANTHER" id="PTHR30050:SF5">
    <property type="entry name" value="DNAA REGULATORY INACTIVATOR HDA"/>
    <property type="match status" value="1"/>
</dbReference>
<dbReference type="PANTHER" id="PTHR30050">
    <property type="entry name" value="CHROMOSOMAL REPLICATION INITIATOR PROTEIN DNAA"/>
    <property type="match status" value="1"/>
</dbReference>
<dbReference type="InterPro" id="IPR027417">
    <property type="entry name" value="P-loop_NTPase"/>
</dbReference>
<organism evidence="1 2">
    <name type="scientific">Limimaricola pyoseonensis</name>
    <dbReference type="NCBI Taxonomy" id="521013"/>
    <lineage>
        <taxon>Bacteria</taxon>
        <taxon>Pseudomonadati</taxon>
        <taxon>Pseudomonadota</taxon>
        <taxon>Alphaproteobacteria</taxon>
        <taxon>Rhodobacterales</taxon>
        <taxon>Paracoccaceae</taxon>
        <taxon>Limimaricola</taxon>
    </lineage>
</organism>
<evidence type="ECO:0000313" key="1">
    <source>
        <dbReference type="EMBL" id="SDE45063.1"/>
    </source>
</evidence>
<dbReference type="GO" id="GO:0005886">
    <property type="term" value="C:plasma membrane"/>
    <property type="evidence" value="ECO:0007669"/>
    <property type="project" value="TreeGrafter"/>
</dbReference>
<name>A0A1G7D0Q3_9RHOB</name>
<accession>A0A1G7D0Q3</accession>
<dbReference type="EMBL" id="FNAT01000002">
    <property type="protein sequence ID" value="SDE45063.1"/>
    <property type="molecule type" value="Genomic_DNA"/>
</dbReference>
<dbReference type="SUPFAM" id="SSF52540">
    <property type="entry name" value="P-loop containing nucleoside triphosphate hydrolases"/>
    <property type="match status" value="1"/>
</dbReference>
<dbReference type="GO" id="GO:0006270">
    <property type="term" value="P:DNA replication initiation"/>
    <property type="evidence" value="ECO:0007669"/>
    <property type="project" value="TreeGrafter"/>
</dbReference>
<dbReference type="OrthoDB" id="7390113at2"/>